<dbReference type="AlphaFoldDB" id="A0A9J5VZG6"/>
<dbReference type="EMBL" id="JACXVP010000096">
    <property type="protein sequence ID" value="KAG5568538.1"/>
    <property type="molecule type" value="Genomic_DNA"/>
</dbReference>
<name>A0A9J5VZG6_SOLCO</name>
<comment type="caution">
    <text evidence="1">The sequence shown here is derived from an EMBL/GenBank/DDBJ whole genome shotgun (WGS) entry which is preliminary data.</text>
</comment>
<sequence length="64" mass="7985">MTEAFKRLDAKAKDQFKRFTPVHRLQNRVFHLKIKWMSRVCIPQRMQKDPLYRIIKIQLVRFKR</sequence>
<evidence type="ECO:0000313" key="1">
    <source>
        <dbReference type="EMBL" id="KAG5568538.1"/>
    </source>
</evidence>
<protein>
    <submittedName>
        <fullName evidence="1">Uncharacterized protein</fullName>
    </submittedName>
</protein>
<dbReference type="Proteomes" id="UP000824120">
    <property type="component" value="Unassembled WGS sequence"/>
</dbReference>
<accession>A0A9J5VZG6</accession>
<evidence type="ECO:0000313" key="2">
    <source>
        <dbReference type="Proteomes" id="UP000824120"/>
    </source>
</evidence>
<gene>
    <name evidence="1" type="ORF">H5410_064448</name>
</gene>
<proteinExistence type="predicted"/>
<keyword evidence="2" id="KW-1185">Reference proteome</keyword>
<reference evidence="1" key="1">
    <citation type="submission" date="2020-09" db="EMBL/GenBank/DDBJ databases">
        <title>De no assembly of potato wild relative species, Solanum commersonii.</title>
        <authorList>
            <person name="Cho K."/>
        </authorList>
    </citation>
    <scope>NUCLEOTIDE SEQUENCE</scope>
    <source>
        <strain evidence="1">LZ3.2</strain>
        <tissue evidence="1">Leaf</tissue>
    </source>
</reference>
<organism evidence="1 2">
    <name type="scientific">Solanum commersonii</name>
    <name type="common">Commerson's wild potato</name>
    <name type="synonym">Commerson's nightshade</name>
    <dbReference type="NCBI Taxonomy" id="4109"/>
    <lineage>
        <taxon>Eukaryota</taxon>
        <taxon>Viridiplantae</taxon>
        <taxon>Streptophyta</taxon>
        <taxon>Embryophyta</taxon>
        <taxon>Tracheophyta</taxon>
        <taxon>Spermatophyta</taxon>
        <taxon>Magnoliopsida</taxon>
        <taxon>eudicotyledons</taxon>
        <taxon>Gunneridae</taxon>
        <taxon>Pentapetalae</taxon>
        <taxon>asterids</taxon>
        <taxon>lamiids</taxon>
        <taxon>Solanales</taxon>
        <taxon>Solanaceae</taxon>
        <taxon>Solanoideae</taxon>
        <taxon>Solaneae</taxon>
        <taxon>Solanum</taxon>
    </lineage>
</organism>